<protein>
    <recommendedName>
        <fullName evidence="3">Sushi domain-containing protein</fullName>
    </recommendedName>
</protein>
<gene>
    <name evidence="1" type="ORF">KIN20_021888</name>
</gene>
<name>A0AAD5N5N8_PARTN</name>
<dbReference type="PANTHER" id="PTHR35572">
    <property type="entry name" value="PROTEIN CBG04538-RELATED"/>
    <property type="match status" value="1"/>
</dbReference>
<keyword evidence="2" id="KW-1185">Reference proteome</keyword>
<evidence type="ECO:0000313" key="1">
    <source>
        <dbReference type="EMBL" id="KAJ1362362.1"/>
    </source>
</evidence>
<comment type="caution">
    <text evidence="1">The sequence shown here is derived from an EMBL/GenBank/DDBJ whole genome shotgun (WGS) entry which is preliminary data.</text>
</comment>
<organism evidence="1 2">
    <name type="scientific">Parelaphostrongylus tenuis</name>
    <name type="common">Meningeal worm</name>
    <dbReference type="NCBI Taxonomy" id="148309"/>
    <lineage>
        <taxon>Eukaryota</taxon>
        <taxon>Metazoa</taxon>
        <taxon>Ecdysozoa</taxon>
        <taxon>Nematoda</taxon>
        <taxon>Chromadorea</taxon>
        <taxon>Rhabditida</taxon>
        <taxon>Rhabditina</taxon>
        <taxon>Rhabditomorpha</taxon>
        <taxon>Strongyloidea</taxon>
        <taxon>Metastrongylidae</taxon>
        <taxon>Parelaphostrongylus</taxon>
    </lineage>
</organism>
<dbReference type="AlphaFoldDB" id="A0AAD5N5N8"/>
<evidence type="ECO:0008006" key="3">
    <source>
        <dbReference type="Google" id="ProtNLM"/>
    </source>
</evidence>
<proteinExistence type="predicted"/>
<dbReference type="EMBL" id="JAHQIW010004424">
    <property type="protein sequence ID" value="KAJ1362362.1"/>
    <property type="molecule type" value="Genomic_DNA"/>
</dbReference>
<accession>A0AAD5N5N8</accession>
<evidence type="ECO:0000313" key="2">
    <source>
        <dbReference type="Proteomes" id="UP001196413"/>
    </source>
</evidence>
<sequence length="492" mass="53412">MTGCYTESGTLIPIGEVMLVNRHNNVCTRDMSGNVIMTCQDNKGREKSQSSVWTEGWRQLRCGRNGVEATGCVTPSGIHIPAGEVKLVNGSNIECKKNGSDVIMRCKDKDFEWQMESNQLRCTSSGSEVTGCVTASKSIPRGEMRVVDGSVIICSDDWNGGATVQCMDSEGRVWDEGSKWKEGLYQRSCTDNGGDITGCFTASGTLIPVGEVVLVNGHNLVCKKIVSGNATLQCKDREGQDRDQGTEWKQGLYQLQCTDNGVMTMGVTVAETYVPFGESKKVNDFNVEWCNKNADGTVTPQCTNINGDSNKALEWKDESYGYSCKGGHLNVTGCFTTSGTYIPRGQTTSVDGSSIACVESGNGDITTTCKDNEERDRELGSEWIETYSLVRCGSNGKPEPKTCVIPPDTYIPIGQTMTTMNLGKVAIAKKRLIAKFFLSRLDWTVGSISLSCDGEGTEPTGCVTASGIDILLEKVKSVSWTEMKFDGEKNML</sequence>
<dbReference type="Proteomes" id="UP001196413">
    <property type="component" value="Unassembled WGS sequence"/>
</dbReference>
<dbReference type="InterPro" id="IPR040282">
    <property type="entry name" value="Mig-18-like"/>
</dbReference>
<reference evidence="1" key="1">
    <citation type="submission" date="2021-06" db="EMBL/GenBank/DDBJ databases">
        <title>Parelaphostrongylus tenuis whole genome reference sequence.</title>
        <authorList>
            <person name="Garwood T.J."/>
            <person name="Larsen P.A."/>
            <person name="Fountain-Jones N.M."/>
            <person name="Garbe J.R."/>
            <person name="Macchietto M.G."/>
            <person name="Kania S.A."/>
            <person name="Gerhold R.W."/>
            <person name="Richards J.E."/>
            <person name="Wolf T.M."/>
        </authorList>
    </citation>
    <scope>NUCLEOTIDE SEQUENCE</scope>
    <source>
        <strain evidence="1">MNPRO001-30</strain>
        <tissue evidence="1">Meninges</tissue>
    </source>
</reference>